<dbReference type="Pfam" id="PF18967">
    <property type="entry name" value="PycTM"/>
    <property type="match status" value="1"/>
</dbReference>
<proteinExistence type="predicted"/>
<keyword evidence="3 9" id="KW-0812">Transmembrane</keyword>
<evidence type="ECO:0000256" key="6">
    <source>
        <dbReference type="ARBA" id="ARBA00023118"/>
    </source>
</evidence>
<evidence type="ECO:0000313" key="12">
    <source>
        <dbReference type="Proteomes" id="UP001501303"/>
    </source>
</evidence>
<name>A0ABN2PT45_9ACTN</name>
<evidence type="ECO:0000256" key="1">
    <source>
        <dbReference type="ARBA" id="ARBA00004236"/>
    </source>
</evidence>
<evidence type="ECO:0000256" key="8">
    <source>
        <dbReference type="SAM" id="MobiDB-lite"/>
    </source>
</evidence>
<feature type="domain" description="Pycsar effector protein" evidence="10">
    <location>
        <begin position="36"/>
        <end position="188"/>
    </location>
</feature>
<dbReference type="InterPro" id="IPR043760">
    <property type="entry name" value="PycTM_dom"/>
</dbReference>
<feature type="compositionally biased region" description="Low complexity" evidence="8">
    <location>
        <begin position="1"/>
        <end position="22"/>
    </location>
</feature>
<feature type="region of interest" description="Disordered" evidence="8">
    <location>
        <begin position="1"/>
        <end position="32"/>
    </location>
</feature>
<comment type="caution">
    <text evidence="11">The sequence shown here is derived from an EMBL/GenBank/DDBJ whole genome shotgun (WGS) entry which is preliminary data.</text>
</comment>
<feature type="transmembrane region" description="Helical" evidence="9">
    <location>
        <begin position="52"/>
        <end position="71"/>
    </location>
</feature>
<keyword evidence="5 9" id="KW-1133">Transmembrane helix</keyword>
<evidence type="ECO:0000256" key="9">
    <source>
        <dbReference type="SAM" id="Phobius"/>
    </source>
</evidence>
<keyword evidence="7 9" id="KW-0472">Membrane</keyword>
<keyword evidence="2" id="KW-1003">Cell membrane</keyword>
<evidence type="ECO:0000256" key="2">
    <source>
        <dbReference type="ARBA" id="ARBA00022475"/>
    </source>
</evidence>
<keyword evidence="4" id="KW-0547">Nucleotide-binding</keyword>
<comment type="subcellular location">
    <subcellularLocation>
        <location evidence="1">Cell membrane</location>
    </subcellularLocation>
</comment>
<accession>A0ABN2PT45</accession>
<protein>
    <recommendedName>
        <fullName evidence="10">Pycsar effector protein domain-containing protein</fullName>
    </recommendedName>
</protein>
<organism evidence="11 12">
    <name type="scientific">Streptomyces sodiiphilus</name>
    <dbReference type="NCBI Taxonomy" id="226217"/>
    <lineage>
        <taxon>Bacteria</taxon>
        <taxon>Bacillati</taxon>
        <taxon>Actinomycetota</taxon>
        <taxon>Actinomycetes</taxon>
        <taxon>Kitasatosporales</taxon>
        <taxon>Streptomycetaceae</taxon>
        <taxon>Streptomyces</taxon>
    </lineage>
</organism>
<gene>
    <name evidence="11" type="ORF">GCM10009716_39880</name>
</gene>
<dbReference type="Proteomes" id="UP001501303">
    <property type="component" value="Unassembled WGS sequence"/>
</dbReference>
<sequence length="190" mass="19316">MTADTGPAAAPAAPGTPDDAPALRAGQRPAPPTGDRLLAELRAEIGRADNKAAVLIAALGLISGLFGKLVADLGRSASALPAGGRVLLWAGALSLVVSLAALLLAILPRYRLGDWEPGMPLTYFGDIRRAAGQGLLAESLARTEQAPQHGLVAALDANSRIVALKLRWVRVGLSAFAAGVVLLPGALLTA</sequence>
<evidence type="ECO:0000256" key="7">
    <source>
        <dbReference type="ARBA" id="ARBA00023136"/>
    </source>
</evidence>
<dbReference type="EMBL" id="BAAAMJ010000052">
    <property type="protein sequence ID" value="GAA1928093.1"/>
    <property type="molecule type" value="Genomic_DNA"/>
</dbReference>
<dbReference type="RefSeq" id="WP_344264451.1">
    <property type="nucleotide sequence ID" value="NZ_BAAAMJ010000052.1"/>
</dbReference>
<reference evidence="11 12" key="1">
    <citation type="journal article" date="2019" name="Int. J. Syst. Evol. Microbiol.">
        <title>The Global Catalogue of Microorganisms (GCM) 10K type strain sequencing project: providing services to taxonomists for standard genome sequencing and annotation.</title>
        <authorList>
            <consortium name="The Broad Institute Genomics Platform"/>
            <consortium name="The Broad Institute Genome Sequencing Center for Infectious Disease"/>
            <person name="Wu L."/>
            <person name="Ma J."/>
        </authorList>
    </citation>
    <scope>NUCLEOTIDE SEQUENCE [LARGE SCALE GENOMIC DNA]</scope>
    <source>
        <strain evidence="11 12">JCM 13581</strain>
    </source>
</reference>
<keyword evidence="6" id="KW-0051">Antiviral defense</keyword>
<feature type="transmembrane region" description="Helical" evidence="9">
    <location>
        <begin position="168"/>
        <end position="188"/>
    </location>
</feature>
<evidence type="ECO:0000256" key="5">
    <source>
        <dbReference type="ARBA" id="ARBA00022989"/>
    </source>
</evidence>
<evidence type="ECO:0000259" key="10">
    <source>
        <dbReference type="Pfam" id="PF18967"/>
    </source>
</evidence>
<evidence type="ECO:0000256" key="3">
    <source>
        <dbReference type="ARBA" id="ARBA00022692"/>
    </source>
</evidence>
<feature type="transmembrane region" description="Helical" evidence="9">
    <location>
        <begin position="86"/>
        <end position="107"/>
    </location>
</feature>
<evidence type="ECO:0000256" key="4">
    <source>
        <dbReference type="ARBA" id="ARBA00022741"/>
    </source>
</evidence>
<evidence type="ECO:0000313" key="11">
    <source>
        <dbReference type="EMBL" id="GAA1928093.1"/>
    </source>
</evidence>
<keyword evidence="12" id="KW-1185">Reference proteome</keyword>